<evidence type="ECO:0000256" key="5">
    <source>
        <dbReference type="ARBA" id="ARBA00022694"/>
    </source>
</evidence>
<dbReference type="FunFam" id="1.10.20.140:FF:000001">
    <property type="entry name" value="tRNA dimethylallyltransferase"/>
    <property type="match status" value="1"/>
</dbReference>
<dbReference type="NCBIfam" id="TIGR00174">
    <property type="entry name" value="miaA"/>
    <property type="match status" value="1"/>
</dbReference>
<organism evidence="10">
    <name type="scientific">marine metagenome</name>
    <dbReference type="NCBI Taxonomy" id="408172"/>
    <lineage>
        <taxon>unclassified sequences</taxon>
        <taxon>metagenomes</taxon>
        <taxon>ecological metagenomes</taxon>
    </lineage>
</organism>
<dbReference type="PANTHER" id="PTHR11088">
    <property type="entry name" value="TRNA DIMETHYLALLYLTRANSFERASE"/>
    <property type="match status" value="1"/>
</dbReference>
<accession>A0A382BUB4</accession>
<evidence type="ECO:0000256" key="8">
    <source>
        <dbReference type="ARBA" id="ARBA00022842"/>
    </source>
</evidence>
<dbReference type="GO" id="GO:0005524">
    <property type="term" value="F:ATP binding"/>
    <property type="evidence" value="ECO:0007669"/>
    <property type="project" value="UniProtKB-KW"/>
</dbReference>
<dbReference type="InterPro" id="IPR039657">
    <property type="entry name" value="Dimethylallyltransferase"/>
</dbReference>
<dbReference type="InterPro" id="IPR027417">
    <property type="entry name" value="P-loop_NTPase"/>
</dbReference>
<evidence type="ECO:0000256" key="4">
    <source>
        <dbReference type="ARBA" id="ARBA00022679"/>
    </source>
</evidence>
<reference evidence="10" key="1">
    <citation type="submission" date="2018-05" db="EMBL/GenBank/DDBJ databases">
        <authorList>
            <person name="Lanie J.A."/>
            <person name="Ng W.-L."/>
            <person name="Kazmierczak K.M."/>
            <person name="Andrzejewski T.M."/>
            <person name="Davidsen T.M."/>
            <person name="Wayne K.J."/>
            <person name="Tettelin H."/>
            <person name="Glass J.I."/>
            <person name="Rusch D."/>
            <person name="Podicherti R."/>
            <person name="Tsui H.-C.T."/>
            <person name="Winkler M.E."/>
        </authorList>
    </citation>
    <scope>NUCLEOTIDE SEQUENCE</scope>
</reference>
<dbReference type="PANTHER" id="PTHR11088:SF60">
    <property type="entry name" value="TRNA DIMETHYLALLYLTRANSFERASE"/>
    <property type="match status" value="1"/>
</dbReference>
<dbReference type="GO" id="GO:0052381">
    <property type="term" value="F:tRNA dimethylallyltransferase activity"/>
    <property type="evidence" value="ECO:0007669"/>
    <property type="project" value="UniProtKB-EC"/>
</dbReference>
<dbReference type="EMBL" id="UINC01031408">
    <property type="protein sequence ID" value="SVB17406.1"/>
    <property type="molecule type" value="Genomic_DNA"/>
</dbReference>
<protein>
    <recommendedName>
        <fullName evidence="3">tRNA dimethylallyltransferase</fullName>
        <ecNumber evidence="3">2.5.1.75</ecNumber>
    </recommendedName>
</protein>
<keyword evidence="7" id="KW-0067">ATP-binding</keyword>
<sequence>MQFMKDKPKIVSIMGPTGVGKTDLAISLSETIPSEIISVDSVQIYKHLNIGSGKPSSKVLTKYPHKLIDILELRQSYSMALFRRDAMKEIIEATANKKVPLLVGGTMLYFRSIVEGISYMPSASTKIREKIYDEAGKKGWDFLHKKLSLIDPKSANKIHKNDSQRIQRALEVYELTLKPMSFWQNKKRLNKSGLALDYEIFQFAIKPESREIHRLQVERRFLSMLDNDLIGEVKNLLELKGINSDLKALKNVGYKQVCQYLEGHLSYDEMINRAVIATRQLAKRQMTFLRGWNDIIWLPYDKESALSLIANKLENKTLKT</sequence>
<evidence type="ECO:0000256" key="7">
    <source>
        <dbReference type="ARBA" id="ARBA00022840"/>
    </source>
</evidence>
<proteinExistence type="inferred from homology"/>
<keyword evidence="8" id="KW-0460">Magnesium</keyword>
<evidence type="ECO:0000256" key="2">
    <source>
        <dbReference type="ARBA" id="ARBA00005842"/>
    </source>
</evidence>
<evidence type="ECO:0000256" key="9">
    <source>
        <dbReference type="ARBA" id="ARBA00049563"/>
    </source>
</evidence>
<evidence type="ECO:0000256" key="1">
    <source>
        <dbReference type="ARBA" id="ARBA00001946"/>
    </source>
</evidence>
<dbReference type="Gene3D" id="3.40.50.300">
    <property type="entry name" value="P-loop containing nucleotide triphosphate hydrolases"/>
    <property type="match status" value="1"/>
</dbReference>
<name>A0A382BUB4_9ZZZZ</name>
<keyword evidence="6" id="KW-0547">Nucleotide-binding</keyword>
<dbReference type="GO" id="GO:0006400">
    <property type="term" value="P:tRNA modification"/>
    <property type="evidence" value="ECO:0007669"/>
    <property type="project" value="TreeGrafter"/>
</dbReference>
<gene>
    <name evidence="10" type="ORF">METZ01_LOCUS170260</name>
</gene>
<dbReference type="InterPro" id="IPR018022">
    <property type="entry name" value="IPT"/>
</dbReference>
<keyword evidence="5" id="KW-0819">tRNA processing</keyword>
<dbReference type="AlphaFoldDB" id="A0A382BUB4"/>
<dbReference type="Gene3D" id="1.10.20.140">
    <property type="match status" value="1"/>
</dbReference>
<comment type="cofactor">
    <cofactor evidence="1">
        <name>Mg(2+)</name>
        <dbReference type="ChEBI" id="CHEBI:18420"/>
    </cofactor>
</comment>
<keyword evidence="4" id="KW-0808">Transferase</keyword>
<dbReference type="EC" id="2.5.1.75" evidence="3"/>
<dbReference type="SUPFAM" id="SSF52540">
    <property type="entry name" value="P-loop containing nucleoside triphosphate hydrolases"/>
    <property type="match status" value="1"/>
</dbReference>
<dbReference type="HAMAP" id="MF_00185">
    <property type="entry name" value="IPP_trans"/>
    <property type="match status" value="1"/>
</dbReference>
<evidence type="ECO:0000313" key="10">
    <source>
        <dbReference type="EMBL" id="SVB17406.1"/>
    </source>
</evidence>
<evidence type="ECO:0000256" key="3">
    <source>
        <dbReference type="ARBA" id="ARBA00012665"/>
    </source>
</evidence>
<comment type="catalytic activity">
    <reaction evidence="9">
        <text>adenosine(37) in tRNA + dimethylallyl diphosphate = N(6)-dimethylallyladenosine(37) in tRNA + diphosphate</text>
        <dbReference type="Rhea" id="RHEA:26482"/>
        <dbReference type="Rhea" id="RHEA-COMP:10162"/>
        <dbReference type="Rhea" id="RHEA-COMP:10375"/>
        <dbReference type="ChEBI" id="CHEBI:33019"/>
        <dbReference type="ChEBI" id="CHEBI:57623"/>
        <dbReference type="ChEBI" id="CHEBI:74411"/>
        <dbReference type="ChEBI" id="CHEBI:74415"/>
        <dbReference type="EC" id="2.5.1.75"/>
    </reaction>
</comment>
<comment type="similarity">
    <text evidence="2">Belongs to the IPP transferase family.</text>
</comment>
<evidence type="ECO:0000256" key="6">
    <source>
        <dbReference type="ARBA" id="ARBA00022741"/>
    </source>
</evidence>
<dbReference type="Pfam" id="PF01715">
    <property type="entry name" value="IPPT"/>
    <property type="match status" value="1"/>
</dbReference>